<dbReference type="Proteomes" id="UP000886520">
    <property type="component" value="Chromosome 1"/>
</dbReference>
<reference evidence="1" key="1">
    <citation type="submission" date="2021-01" db="EMBL/GenBank/DDBJ databases">
        <title>Adiantum capillus-veneris genome.</title>
        <authorList>
            <person name="Fang Y."/>
            <person name="Liao Q."/>
        </authorList>
    </citation>
    <scope>NUCLEOTIDE SEQUENCE</scope>
    <source>
        <strain evidence="1">H3</strain>
        <tissue evidence="1">Leaf</tissue>
    </source>
</reference>
<accession>A0A9D4VDL7</accession>
<gene>
    <name evidence="1" type="ORF">GOP47_0000770</name>
</gene>
<organism evidence="1 2">
    <name type="scientific">Adiantum capillus-veneris</name>
    <name type="common">Maidenhair fern</name>
    <dbReference type="NCBI Taxonomy" id="13818"/>
    <lineage>
        <taxon>Eukaryota</taxon>
        <taxon>Viridiplantae</taxon>
        <taxon>Streptophyta</taxon>
        <taxon>Embryophyta</taxon>
        <taxon>Tracheophyta</taxon>
        <taxon>Polypodiopsida</taxon>
        <taxon>Polypodiidae</taxon>
        <taxon>Polypodiales</taxon>
        <taxon>Pteridineae</taxon>
        <taxon>Pteridaceae</taxon>
        <taxon>Vittarioideae</taxon>
        <taxon>Adiantum</taxon>
    </lineage>
</organism>
<protein>
    <submittedName>
        <fullName evidence="1">Uncharacterized protein</fullName>
    </submittedName>
</protein>
<evidence type="ECO:0000313" key="2">
    <source>
        <dbReference type="Proteomes" id="UP000886520"/>
    </source>
</evidence>
<evidence type="ECO:0000313" key="1">
    <source>
        <dbReference type="EMBL" id="KAI5084601.1"/>
    </source>
</evidence>
<name>A0A9D4VDL7_ADICA</name>
<keyword evidence="2" id="KW-1185">Reference proteome</keyword>
<proteinExistence type="predicted"/>
<sequence>MEPEDGPLPSCSGCSSTTLEVRDEQRQTRFLIMYKKFQFNDDIRALEISPGEDYK</sequence>
<dbReference type="AlphaFoldDB" id="A0A9D4VDL7"/>
<feature type="non-terminal residue" evidence="1">
    <location>
        <position position="55"/>
    </location>
</feature>
<comment type="caution">
    <text evidence="1">The sequence shown here is derived from an EMBL/GenBank/DDBJ whole genome shotgun (WGS) entry which is preliminary data.</text>
</comment>
<dbReference type="EMBL" id="JABFUD020000001">
    <property type="protein sequence ID" value="KAI5084601.1"/>
    <property type="molecule type" value="Genomic_DNA"/>
</dbReference>